<evidence type="ECO:0000313" key="8">
    <source>
        <dbReference type="Proteomes" id="UP000000798"/>
    </source>
</evidence>
<dbReference type="HOGENOM" id="CLU_1011687_0_0_0"/>
<protein>
    <recommendedName>
        <fullName evidence="2">peptidylprolyl isomerase</fullName>
        <ecNumber evidence="2">5.2.1.8</ecNumber>
    </recommendedName>
</protein>
<dbReference type="EMBL" id="AE000657">
    <property type="protein sequence ID" value="AAC07562.1"/>
    <property type="molecule type" value="Genomic_DNA"/>
</dbReference>
<dbReference type="AlphaFoldDB" id="O67600"/>
<dbReference type="PANTHER" id="PTHR47245">
    <property type="entry name" value="PEPTIDYLPROLYL ISOMERASE"/>
    <property type="match status" value="1"/>
</dbReference>
<dbReference type="DNASU" id="1193316"/>
<evidence type="ECO:0000256" key="1">
    <source>
        <dbReference type="ARBA" id="ARBA00000971"/>
    </source>
</evidence>
<evidence type="ECO:0000256" key="5">
    <source>
        <dbReference type="ARBA" id="ARBA00023235"/>
    </source>
</evidence>
<gene>
    <name evidence="7" type="ordered locus">aq_1695</name>
</gene>
<dbReference type="Gene3D" id="1.10.4030.10">
    <property type="entry name" value="Porin chaperone SurA, peptide-binding domain"/>
    <property type="match status" value="1"/>
</dbReference>
<dbReference type="Gene3D" id="3.10.50.40">
    <property type="match status" value="1"/>
</dbReference>
<dbReference type="Pfam" id="PF13145">
    <property type="entry name" value="Rotamase_2"/>
    <property type="match status" value="1"/>
</dbReference>
<dbReference type="PIR" id="G70446">
    <property type="entry name" value="G70446"/>
</dbReference>
<evidence type="ECO:0000259" key="6">
    <source>
        <dbReference type="Pfam" id="PF13145"/>
    </source>
</evidence>
<dbReference type="eggNOG" id="COG0760">
    <property type="taxonomic scope" value="Bacteria"/>
</dbReference>
<feature type="domain" description="PpiC" evidence="6">
    <location>
        <begin position="128"/>
        <end position="240"/>
    </location>
</feature>
<dbReference type="EnsemblBacteria" id="AAC07562">
    <property type="protein sequence ID" value="AAC07562"/>
    <property type="gene ID" value="aq_1695"/>
</dbReference>
<keyword evidence="5" id="KW-0413">Isomerase</keyword>
<organism evidence="7 8">
    <name type="scientific">Aquifex aeolicus (strain VF5)</name>
    <dbReference type="NCBI Taxonomy" id="224324"/>
    <lineage>
        <taxon>Bacteria</taxon>
        <taxon>Pseudomonadati</taxon>
        <taxon>Aquificota</taxon>
        <taxon>Aquificia</taxon>
        <taxon>Aquificales</taxon>
        <taxon>Aquificaceae</taxon>
        <taxon>Aquifex</taxon>
    </lineage>
</organism>
<dbReference type="EC" id="5.2.1.8" evidence="2"/>
<evidence type="ECO:0000256" key="3">
    <source>
        <dbReference type="ARBA" id="ARBA00022729"/>
    </source>
</evidence>
<dbReference type="PANTHER" id="PTHR47245:SF1">
    <property type="entry name" value="FOLDASE PROTEIN PRSA"/>
    <property type="match status" value="1"/>
</dbReference>
<dbReference type="InterPro" id="IPR046357">
    <property type="entry name" value="PPIase_dom_sf"/>
</dbReference>
<dbReference type="SUPFAM" id="SSF54534">
    <property type="entry name" value="FKBP-like"/>
    <property type="match status" value="1"/>
</dbReference>
<dbReference type="SUPFAM" id="SSF109998">
    <property type="entry name" value="Triger factor/SurA peptide-binding domain-like"/>
    <property type="match status" value="1"/>
</dbReference>
<dbReference type="GO" id="GO:0003755">
    <property type="term" value="F:peptidyl-prolyl cis-trans isomerase activity"/>
    <property type="evidence" value="ECO:0007669"/>
    <property type="project" value="UniProtKB-KW"/>
</dbReference>
<dbReference type="RefSeq" id="WP_010881103.1">
    <property type="nucleotide sequence ID" value="NC_000918.1"/>
</dbReference>
<evidence type="ECO:0000313" key="7">
    <source>
        <dbReference type="EMBL" id="AAC07562.1"/>
    </source>
</evidence>
<keyword evidence="4" id="KW-0697">Rotamase</keyword>
<accession>O67600</accession>
<dbReference type="KEGG" id="aae:aq_1695"/>
<reference evidence="7 8" key="1">
    <citation type="journal article" date="1998" name="Nature">
        <title>The complete genome of the hyperthermophilic bacterium Aquifex aeolicus.</title>
        <authorList>
            <person name="Deckert G."/>
            <person name="Warren P.V."/>
            <person name="Gaasterland T."/>
            <person name="Young W.G."/>
            <person name="Lenox A.L."/>
            <person name="Graham D.E."/>
            <person name="Overbeek R."/>
            <person name="Snead M.A."/>
            <person name="Keller M."/>
            <person name="Aujay M."/>
            <person name="Huber R."/>
            <person name="Feldman R.A."/>
            <person name="Short J.M."/>
            <person name="Olson G.J."/>
            <person name="Swanson R.V."/>
        </authorList>
    </citation>
    <scope>NUCLEOTIDE SEQUENCE [LARGE SCALE GENOMIC DNA]</scope>
    <source>
        <strain evidence="7 8">VF5</strain>
    </source>
</reference>
<dbReference type="OrthoDB" id="13080at2"/>
<keyword evidence="8" id="KW-1185">Reference proteome</keyword>
<comment type="catalytic activity">
    <reaction evidence="1">
        <text>[protein]-peptidylproline (omega=180) = [protein]-peptidylproline (omega=0)</text>
        <dbReference type="Rhea" id="RHEA:16237"/>
        <dbReference type="Rhea" id="RHEA-COMP:10747"/>
        <dbReference type="Rhea" id="RHEA-COMP:10748"/>
        <dbReference type="ChEBI" id="CHEBI:83833"/>
        <dbReference type="ChEBI" id="CHEBI:83834"/>
        <dbReference type="EC" id="5.2.1.8"/>
    </reaction>
</comment>
<evidence type="ECO:0000256" key="2">
    <source>
        <dbReference type="ARBA" id="ARBA00013194"/>
    </source>
</evidence>
<sequence>MKKPILVILFFIGFIFSQIVAEVDGYKVTKEELDTLFHVFWKRITHLSSAKPTQEDKRIFLIDYVADLLILKEAKKMGIEVSEKEINDFIRKYVGRKIKEKSVINAVKAEILVEKLVDKLMKEQELNPSEDILRAYYEFYKREFYRPSSVKLLGIYVKSKKEAERISQILKQGEVPSTEDVKVSKPLWYSIPTLPKYIRRNFRTLSVGEVSKPIKINDGYLVFKILDKKPAGFIPFERAKSLVKKMYLKEKRKEVFKKWLSEVLKKYQVRSTGKTCNTFISRFFFRKVNRQGCSFG</sequence>
<dbReference type="InterPro" id="IPR000297">
    <property type="entry name" value="PPIase_PpiC"/>
</dbReference>
<name>O67600_AQUAE</name>
<keyword evidence="3" id="KW-0732">Signal</keyword>
<dbReference type="InterPro" id="IPR050245">
    <property type="entry name" value="PrsA_foldase"/>
</dbReference>
<dbReference type="InterPro" id="IPR027304">
    <property type="entry name" value="Trigger_fact/SurA_dom_sf"/>
</dbReference>
<dbReference type="Proteomes" id="UP000000798">
    <property type="component" value="Chromosome"/>
</dbReference>
<evidence type="ECO:0000256" key="4">
    <source>
        <dbReference type="ARBA" id="ARBA00023110"/>
    </source>
</evidence>
<dbReference type="InParanoid" id="O67600"/>
<proteinExistence type="predicted"/>
<dbReference type="Pfam" id="PF13623">
    <property type="entry name" value="SurA_N_2"/>
    <property type="match status" value="1"/>
</dbReference>
<dbReference type="STRING" id="224324.aq_1695"/>